<dbReference type="PANTHER" id="PTHR45884:SF2">
    <property type="entry name" value="N-ACETYLTRANSFERASE ECO"/>
    <property type="match status" value="1"/>
</dbReference>
<dbReference type="GO" id="GO:0005634">
    <property type="term" value="C:nucleus"/>
    <property type="evidence" value="ECO:0007669"/>
    <property type="project" value="TreeGrafter"/>
</dbReference>
<dbReference type="PANTHER" id="PTHR45884">
    <property type="entry name" value="N-ACETYLTRANSFERASE ECO"/>
    <property type="match status" value="1"/>
</dbReference>
<evidence type="ECO:0000313" key="3">
    <source>
        <dbReference type="Proteomes" id="UP001237642"/>
    </source>
</evidence>
<proteinExistence type="predicted"/>
<dbReference type="EMBL" id="JAUIZM010000006">
    <property type="protein sequence ID" value="KAK1377742.1"/>
    <property type="molecule type" value="Genomic_DNA"/>
</dbReference>
<evidence type="ECO:0000259" key="1">
    <source>
        <dbReference type="Pfam" id="PF13878"/>
    </source>
</evidence>
<name>A0AAD8I466_9APIA</name>
<protein>
    <recommendedName>
        <fullName evidence="1">N-acetyltransferase ESCO zinc-finger domain-containing protein</fullName>
    </recommendedName>
</protein>
<comment type="caution">
    <text evidence="2">The sequence shown here is derived from an EMBL/GenBank/DDBJ whole genome shotgun (WGS) entry which is preliminary data.</text>
</comment>
<gene>
    <name evidence="2" type="ORF">POM88_024486</name>
</gene>
<dbReference type="GO" id="GO:0000785">
    <property type="term" value="C:chromatin"/>
    <property type="evidence" value="ECO:0007669"/>
    <property type="project" value="TreeGrafter"/>
</dbReference>
<reference evidence="2" key="1">
    <citation type="submission" date="2023-02" db="EMBL/GenBank/DDBJ databases">
        <title>Genome of toxic invasive species Heracleum sosnowskyi carries increased number of genes despite the absence of recent whole-genome duplications.</title>
        <authorList>
            <person name="Schelkunov M."/>
            <person name="Shtratnikova V."/>
            <person name="Makarenko M."/>
            <person name="Klepikova A."/>
            <person name="Omelchenko D."/>
            <person name="Novikova G."/>
            <person name="Obukhova E."/>
            <person name="Bogdanov V."/>
            <person name="Penin A."/>
            <person name="Logacheva M."/>
        </authorList>
    </citation>
    <scope>NUCLEOTIDE SEQUENCE</scope>
    <source>
        <strain evidence="2">Hsosn_3</strain>
        <tissue evidence="2">Leaf</tissue>
    </source>
</reference>
<sequence length="148" mass="17175">MVLAFFFVLDSNLSNTSNGTRDRLRGFDKFLHETSQSHSIIQANSPALQYCLWLLKLINHMYRTCGFKYATGDQEDEKVHNSFHKTYTHGIQFKGRRNERVIHVAEEGRVLLVLDSDPPAQWKKVQEVVKMMEMEPGEGWICNKESKV</sequence>
<feature type="domain" description="N-acetyltransferase ESCO zinc-finger" evidence="1">
    <location>
        <begin position="64"/>
        <end position="85"/>
    </location>
</feature>
<dbReference type="GO" id="GO:0061733">
    <property type="term" value="F:protein-lysine-acetyltransferase activity"/>
    <property type="evidence" value="ECO:0007669"/>
    <property type="project" value="TreeGrafter"/>
</dbReference>
<dbReference type="AlphaFoldDB" id="A0AAD8I466"/>
<accession>A0AAD8I466</accession>
<reference evidence="2" key="2">
    <citation type="submission" date="2023-05" db="EMBL/GenBank/DDBJ databases">
        <authorList>
            <person name="Schelkunov M.I."/>
        </authorList>
    </citation>
    <scope>NUCLEOTIDE SEQUENCE</scope>
    <source>
        <strain evidence="2">Hsosn_3</strain>
        <tissue evidence="2">Leaf</tissue>
    </source>
</reference>
<dbReference type="GO" id="GO:0007064">
    <property type="term" value="P:mitotic sister chromatid cohesion"/>
    <property type="evidence" value="ECO:0007669"/>
    <property type="project" value="TreeGrafter"/>
</dbReference>
<organism evidence="2 3">
    <name type="scientific">Heracleum sosnowskyi</name>
    <dbReference type="NCBI Taxonomy" id="360622"/>
    <lineage>
        <taxon>Eukaryota</taxon>
        <taxon>Viridiplantae</taxon>
        <taxon>Streptophyta</taxon>
        <taxon>Embryophyta</taxon>
        <taxon>Tracheophyta</taxon>
        <taxon>Spermatophyta</taxon>
        <taxon>Magnoliopsida</taxon>
        <taxon>eudicotyledons</taxon>
        <taxon>Gunneridae</taxon>
        <taxon>Pentapetalae</taxon>
        <taxon>asterids</taxon>
        <taxon>campanulids</taxon>
        <taxon>Apiales</taxon>
        <taxon>Apiaceae</taxon>
        <taxon>Apioideae</taxon>
        <taxon>apioid superclade</taxon>
        <taxon>Tordylieae</taxon>
        <taxon>Tordyliinae</taxon>
        <taxon>Heracleum</taxon>
    </lineage>
</organism>
<evidence type="ECO:0000313" key="2">
    <source>
        <dbReference type="EMBL" id="KAK1377742.1"/>
    </source>
</evidence>
<dbReference type="Pfam" id="PF13878">
    <property type="entry name" value="zf-C2H2_3"/>
    <property type="match status" value="1"/>
</dbReference>
<dbReference type="Proteomes" id="UP001237642">
    <property type="component" value="Unassembled WGS sequence"/>
</dbReference>
<keyword evidence="3" id="KW-1185">Reference proteome</keyword>
<dbReference type="InterPro" id="IPR028005">
    <property type="entry name" value="AcTrfase_ESCO_Znf_dom"/>
</dbReference>